<dbReference type="AlphaFoldDB" id="A0A813J3R0"/>
<gene>
    <name evidence="2" type="ORF">PGLA2088_LOCUS15704</name>
</gene>
<evidence type="ECO:0000313" key="2">
    <source>
        <dbReference type="EMBL" id="CAE8664741.1"/>
    </source>
</evidence>
<accession>A0A813J3R0</accession>
<organism evidence="2 3">
    <name type="scientific">Polarella glacialis</name>
    <name type="common">Dinoflagellate</name>
    <dbReference type="NCBI Taxonomy" id="89957"/>
    <lineage>
        <taxon>Eukaryota</taxon>
        <taxon>Sar</taxon>
        <taxon>Alveolata</taxon>
        <taxon>Dinophyceae</taxon>
        <taxon>Suessiales</taxon>
        <taxon>Suessiaceae</taxon>
        <taxon>Polarella</taxon>
    </lineage>
</organism>
<name>A0A813J3R0_POLGL</name>
<sequence length="295" mass="31367">MASPQFVAFASRIASSAPVVLSGDLKEDLEDELFRKGASSLQLSSWSAEEQKLMAAVAAQRRVEPTITQSGVVQQDLARTGSNGGAAAPAENAQPVQVKVKDGEHHGPGSEQSREIAESGEAAKKEAGTRDLERTIGSCTSTHSTRAAPTTSTPTSMGSICASISQGSSEMNDARELLTPEGPLAEHPTLKIATEEQPEEPPMMAVQQMAMDGRTLGLLELRSYLAYQCLHVHTRTENDKNQQVQRCWFRAAAIVDALFSQTAAASELSLGTRAGLSLACMAAAEIVLKMEDATR</sequence>
<dbReference type="Proteomes" id="UP000626109">
    <property type="component" value="Unassembled WGS sequence"/>
</dbReference>
<evidence type="ECO:0000313" key="3">
    <source>
        <dbReference type="Proteomes" id="UP000626109"/>
    </source>
</evidence>
<evidence type="ECO:0000256" key="1">
    <source>
        <dbReference type="SAM" id="MobiDB-lite"/>
    </source>
</evidence>
<feature type="region of interest" description="Disordered" evidence="1">
    <location>
        <begin position="101"/>
        <end position="158"/>
    </location>
</feature>
<feature type="compositionally biased region" description="Low complexity" evidence="1">
    <location>
        <begin position="140"/>
        <end position="156"/>
    </location>
</feature>
<feature type="compositionally biased region" description="Basic and acidic residues" evidence="1">
    <location>
        <begin position="101"/>
        <end position="134"/>
    </location>
</feature>
<feature type="non-terminal residue" evidence="2">
    <location>
        <position position="295"/>
    </location>
</feature>
<reference evidence="2" key="1">
    <citation type="submission" date="2021-02" db="EMBL/GenBank/DDBJ databases">
        <authorList>
            <person name="Dougan E. K."/>
            <person name="Rhodes N."/>
            <person name="Thang M."/>
            <person name="Chan C."/>
        </authorList>
    </citation>
    <scope>NUCLEOTIDE SEQUENCE</scope>
</reference>
<protein>
    <submittedName>
        <fullName evidence="2">Uncharacterized protein</fullName>
    </submittedName>
</protein>
<proteinExistence type="predicted"/>
<comment type="caution">
    <text evidence="2">The sequence shown here is derived from an EMBL/GenBank/DDBJ whole genome shotgun (WGS) entry which is preliminary data.</text>
</comment>
<dbReference type="EMBL" id="CAJNNW010019554">
    <property type="protein sequence ID" value="CAE8664741.1"/>
    <property type="molecule type" value="Genomic_DNA"/>
</dbReference>